<accession>A0A0G1UV31</accession>
<dbReference type="Gene3D" id="2.60.40.10">
    <property type="entry name" value="Immunoglobulins"/>
    <property type="match status" value="1"/>
</dbReference>
<dbReference type="AlphaFoldDB" id="A0A0G1UV31"/>
<evidence type="ECO:0000313" key="1">
    <source>
        <dbReference type="EMBL" id="KKU97901.1"/>
    </source>
</evidence>
<evidence type="ECO:0000313" key="2">
    <source>
        <dbReference type="Proteomes" id="UP000034600"/>
    </source>
</evidence>
<dbReference type="EMBL" id="LCPO01000038">
    <property type="protein sequence ID" value="KKU97901.1"/>
    <property type="molecule type" value="Genomic_DNA"/>
</dbReference>
<dbReference type="InterPro" id="IPR011467">
    <property type="entry name" value="DUF1573"/>
</dbReference>
<gene>
    <name evidence="1" type="ORF">UY32_C0038G0001</name>
</gene>
<protein>
    <recommendedName>
        <fullName evidence="3">DUF1573 domain-containing protein</fullName>
    </recommendedName>
</protein>
<dbReference type="InterPro" id="IPR013783">
    <property type="entry name" value="Ig-like_fold"/>
</dbReference>
<comment type="caution">
    <text evidence="1">The sequence shown here is derived from an EMBL/GenBank/DDBJ whole genome shotgun (WGS) entry which is preliminary data.</text>
</comment>
<organism evidence="1 2">
    <name type="scientific">Candidatus Jorgensenbacteria bacterium GW2011_GWC1_48_8</name>
    <dbReference type="NCBI Taxonomy" id="1618666"/>
    <lineage>
        <taxon>Bacteria</taxon>
        <taxon>Candidatus Joergenseniibacteriota</taxon>
    </lineage>
</organism>
<evidence type="ECO:0008006" key="3">
    <source>
        <dbReference type="Google" id="ProtNLM"/>
    </source>
</evidence>
<sequence>MNTKIKTTIIISLLVVASIGLILVTKPAPAGSDNFQASLNSALQTDEPSFDFGTISMAGGNVSREFSFVNSGGETLTINQIYTSCMCTTAVLDLAGRKFGPFGMPGHGFSTPIKAEVAPSGAGKINVVFDPAAHGPAGVGLIERFVYVQTGDGAVLRFRITALVTP</sequence>
<reference evidence="1 2" key="1">
    <citation type="journal article" date="2015" name="Nature">
        <title>rRNA introns, odd ribosomes, and small enigmatic genomes across a large radiation of phyla.</title>
        <authorList>
            <person name="Brown C.T."/>
            <person name="Hug L.A."/>
            <person name="Thomas B.C."/>
            <person name="Sharon I."/>
            <person name="Castelle C.J."/>
            <person name="Singh A."/>
            <person name="Wilkins M.J."/>
            <person name="Williams K.H."/>
            <person name="Banfield J.F."/>
        </authorList>
    </citation>
    <scope>NUCLEOTIDE SEQUENCE [LARGE SCALE GENOMIC DNA]</scope>
</reference>
<dbReference type="Pfam" id="PF07610">
    <property type="entry name" value="DUF1573"/>
    <property type="match status" value="1"/>
</dbReference>
<name>A0A0G1UV31_9BACT</name>
<proteinExistence type="predicted"/>
<dbReference type="Proteomes" id="UP000034600">
    <property type="component" value="Unassembled WGS sequence"/>
</dbReference>